<dbReference type="STRING" id="1325735.A0A428UNT3"/>
<evidence type="ECO:0000313" key="4">
    <source>
        <dbReference type="Proteomes" id="UP000287144"/>
    </source>
</evidence>
<evidence type="ECO:0008006" key="5">
    <source>
        <dbReference type="Google" id="ProtNLM"/>
    </source>
</evidence>
<dbReference type="EMBL" id="NKCK01000002">
    <property type="protein sequence ID" value="RSM15967.1"/>
    <property type="molecule type" value="Genomic_DNA"/>
</dbReference>
<evidence type="ECO:0000259" key="2">
    <source>
        <dbReference type="Pfam" id="PF14479"/>
    </source>
</evidence>
<accession>A0A428UNT3</accession>
<sequence>MAETFGAVAGALSVAALFNNCVDCFGYIQLGRNFGRDFERCQLKLDIAWSRLSRWGEAVAINTDPRFATNGSDDISSSQAWRILDQIRLLFEEAQRSSSRYGAPTDPRALARTEMTPVVRNLHGRIEDIVHQRQKRTGLRKKFAWALYDSKHLDKLIGDIAGLVSDLENLYPAEMQRRSLVAFGVEEVDDELSLLALEDAASGTDSLLAEAVTDKMEAIAARNEAKDILTEETARVKVGNHWSESVLSRGVPVMDKTENKAGAITARGASIVHIGTSFGGRGIFD</sequence>
<feature type="domain" description="Het-s prion-forming" evidence="1">
    <location>
        <begin position="215"/>
        <end position="279"/>
    </location>
</feature>
<dbReference type="Proteomes" id="UP000287144">
    <property type="component" value="Unassembled WGS sequence"/>
</dbReference>
<comment type="caution">
    <text evidence="3">The sequence shown here is derived from an EMBL/GenBank/DDBJ whole genome shotgun (WGS) entry which is preliminary data.</text>
</comment>
<dbReference type="AlphaFoldDB" id="A0A428UNT3"/>
<dbReference type="Pfam" id="PF11558">
    <property type="entry name" value="HET-s_218-289"/>
    <property type="match status" value="1"/>
</dbReference>
<dbReference type="PANTHER" id="PTHR37542">
    <property type="entry name" value="HELO DOMAIN-CONTAINING PROTEIN-RELATED"/>
    <property type="match status" value="1"/>
</dbReference>
<proteinExistence type="predicted"/>
<dbReference type="Pfam" id="PF14479">
    <property type="entry name" value="HeLo"/>
    <property type="match status" value="1"/>
</dbReference>
<keyword evidence="4" id="KW-1185">Reference proteome</keyword>
<protein>
    <recommendedName>
        <fullName evidence="5">Prion-inhibition and propagation HeLo domain-containing protein</fullName>
    </recommendedName>
</protein>
<gene>
    <name evidence="3" type="ORF">CEP52_000424</name>
</gene>
<evidence type="ECO:0000259" key="1">
    <source>
        <dbReference type="Pfam" id="PF11558"/>
    </source>
</evidence>
<dbReference type="Gene3D" id="1.20.120.1020">
    <property type="entry name" value="Prion-inhibition and propagation, HeLo domain"/>
    <property type="match status" value="1"/>
</dbReference>
<reference evidence="3 4" key="1">
    <citation type="submission" date="2017-06" db="EMBL/GenBank/DDBJ databases">
        <title>Comparative genomic analysis of Ambrosia Fusariam Clade fungi.</title>
        <authorList>
            <person name="Stajich J.E."/>
            <person name="Carrillo J."/>
            <person name="Kijimoto T."/>
            <person name="Eskalen A."/>
            <person name="O'Donnell K."/>
            <person name="Kasson M."/>
        </authorList>
    </citation>
    <scope>NUCLEOTIDE SEQUENCE [LARGE SCALE GENOMIC DNA]</scope>
    <source>
        <strain evidence="3 4">NRRL62579</strain>
    </source>
</reference>
<name>A0A428UNT3_9HYPO</name>
<dbReference type="InterPro" id="IPR021084">
    <property type="entry name" value="Het-s_prion_dom"/>
</dbReference>
<dbReference type="InterPro" id="IPR029498">
    <property type="entry name" value="HeLo_dom"/>
</dbReference>
<dbReference type="PANTHER" id="PTHR37542:SF3">
    <property type="entry name" value="PRION-INHIBITION AND PROPAGATION HELO DOMAIN-CONTAINING PROTEIN"/>
    <property type="match status" value="1"/>
</dbReference>
<organism evidence="3 4">
    <name type="scientific">Fusarium oligoseptatum</name>
    <dbReference type="NCBI Taxonomy" id="2604345"/>
    <lineage>
        <taxon>Eukaryota</taxon>
        <taxon>Fungi</taxon>
        <taxon>Dikarya</taxon>
        <taxon>Ascomycota</taxon>
        <taxon>Pezizomycotina</taxon>
        <taxon>Sordariomycetes</taxon>
        <taxon>Hypocreomycetidae</taxon>
        <taxon>Hypocreales</taxon>
        <taxon>Nectriaceae</taxon>
        <taxon>Fusarium</taxon>
        <taxon>Fusarium solani species complex</taxon>
    </lineage>
</organism>
<feature type="domain" description="Prion-inhibition and propagation HeLo" evidence="2">
    <location>
        <begin position="6"/>
        <end position="194"/>
    </location>
</feature>
<evidence type="ECO:0000313" key="3">
    <source>
        <dbReference type="EMBL" id="RSM15967.1"/>
    </source>
</evidence>
<dbReference type="InterPro" id="IPR038305">
    <property type="entry name" value="HeLo_sf"/>
</dbReference>